<dbReference type="EMBL" id="FOXB01000002">
    <property type="protein sequence ID" value="SFO92415.1"/>
    <property type="molecule type" value="Genomic_DNA"/>
</dbReference>
<dbReference type="GO" id="GO:0020037">
    <property type="term" value="F:heme binding"/>
    <property type="evidence" value="ECO:0007669"/>
    <property type="project" value="InterPro"/>
</dbReference>
<comment type="PTM">
    <text evidence="12">Binds 4 heme groups per subunit.</text>
</comment>
<evidence type="ECO:0000256" key="10">
    <source>
        <dbReference type="ARBA" id="ARBA00023004"/>
    </source>
</evidence>
<feature type="binding site" evidence="13">
    <location>
        <position position="98"/>
    </location>
    <ligand>
        <name>a menaquinol</name>
        <dbReference type="ChEBI" id="CHEBI:18151"/>
    </ligand>
</feature>
<evidence type="ECO:0000256" key="4">
    <source>
        <dbReference type="ARBA" id="ARBA00022475"/>
    </source>
</evidence>
<name>A0A1I5L593_9BACT</name>
<dbReference type="InterPro" id="IPR051174">
    <property type="entry name" value="Cytochrome_c-type_ET"/>
</dbReference>
<feature type="binding site" description="axial binding residue" evidence="14">
    <location>
        <position position="169"/>
    </location>
    <ligand>
        <name>heme</name>
        <dbReference type="ChEBI" id="CHEBI:30413"/>
        <label>2</label>
    </ligand>
    <ligandPart>
        <name>Fe</name>
        <dbReference type="ChEBI" id="CHEBI:18248"/>
    </ligandPart>
</feature>
<gene>
    <name evidence="17" type="ORF">SAMN05216234_10244</name>
</gene>
<evidence type="ECO:0000256" key="13">
    <source>
        <dbReference type="PIRSR" id="PIRSR000013-1"/>
    </source>
</evidence>
<dbReference type="GO" id="GO:0005886">
    <property type="term" value="C:plasma membrane"/>
    <property type="evidence" value="ECO:0007669"/>
    <property type="project" value="UniProtKB-SubCell"/>
</dbReference>
<keyword evidence="4" id="KW-1003">Cell membrane</keyword>
<feature type="binding site" description="axial binding residue" evidence="14">
    <location>
        <position position="164"/>
    </location>
    <ligand>
        <name>heme</name>
        <dbReference type="ChEBI" id="CHEBI:30413"/>
        <label>4</label>
    </ligand>
    <ligandPart>
        <name>Fe</name>
        <dbReference type="ChEBI" id="CHEBI:18248"/>
    </ligandPart>
</feature>
<keyword evidence="10 12" id="KW-0408">Iron</keyword>
<feature type="binding site" description="covalent" evidence="13">
    <location>
        <position position="77"/>
    </location>
    <ligand>
        <name>heme</name>
        <dbReference type="ChEBI" id="CHEBI:30413"/>
        <label>2</label>
    </ligand>
</feature>
<keyword evidence="5 12" id="KW-0349">Heme</keyword>
<keyword evidence="9 15" id="KW-1133">Transmembrane helix</keyword>
<dbReference type="AlphaFoldDB" id="A0A1I5L593"/>
<evidence type="ECO:0000256" key="2">
    <source>
        <dbReference type="ARBA" id="ARBA00007395"/>
    </source>
</evidence>
<keyword evidence="18" id="KW-1185">Reference proteome</keyword>
<evidence type="ECO:0000256" key="8">
    <source>
        <dbReference type="ARBA" id="ARBA00022982"/>
    </source>
</evidence>
<protein>
    <recommendedName>
        <fullName evidence="12">Cytochrome c-type protein</fullName>
    </recommendedName>
</protein>
<proteinExistence type="inferred from homology"/>
<reference evidence="17 18" key="1">
    <citation type="submission" date="2016-10" db="EMBL/GenBank/DDBJ databases">
        <authorList>
            <person name="de Groot N.N."/>
        </authorList>
    </citation>
    <scope>NUCLEOTIDE SEQUENCE [LARGE SCALE GENOMIC DNA]</scope>
    <source>
        <strain evidence="17 18">EP1-55-1</strain>
    </source>
</reference>
<evidence type="ECO:0000256" key="11">
    <source>
        <dbReference type="ARBA" id="ARBA00023136"/>
    </source>
</evidence>
<organism evidence="17 18">
    <name type="scientific">Hydrogenimonas thermophila</name>
    <dbReference type="NCBI Taxonomy" id="223786"/>
    <lineage>
        <taxon>Bacteria</taxon>
        <taxon>Pseudomonadati</taxon>
        <taxon>Campylobacterota</taxon>
        <taxon>Epsilonproteobacteria</taxon>
        <taxon>Campylobacterales</taxon>
        <taxon>Hydrogenimonadaceae</taxon>
        <taxon>Hydrogenimonas</taxon>
    </lineage>
</organism>
<keyword evidence="3 12" id="KW-0813">Transport</keyword>
<dbReference type="RefSeq" id="WP_092910072.1">
    <property type="nucleotide sequence ID" value="NZ_CP136592.1"/>
</dbReference>
<feature type="binding site" evidence="13">
    <location>
        <position position="91"/>
    </location>
    <ligand>
        <name>a menaquinol</name>
        <dbReference type="ChEBI" id="CHEBI:18151"/>
    </ligand>
</feature>
<dbReference type="SUPFAM" id="SSF48695">
    <property type="entry name" value="Multiheme cytochromes"/>
    <property type="match status" value="1"/>
</dbReference>
<dbReference type="InterPro" id="IPR036280">
    <property type="entry name" value="Multihaem_cyt_sf"/>
</dbReference>
<dbReference type="Proteomes" id="UP000199227">
    <property type="component" value="Unassembled WGS sequence"/>
</dbReference>
<accession>A0A1I5L593</accession>
<sequence>MKQEKKSLSKMALFTIILIGIVVGAVGSFTTAVMVEKTSGKEFCTQCHTMQPMADSYLADIHGGKNKEGLTAKCVDCHLPHDSLMGYLVEKAKTGIHDVWAEFTYDKSKIDWQEKRKHAKHFVFDSGCLHCHTNLKDATMGTPKGFIAHKAYFLDKKKKCVECHENVGHHSLGDYISQIQTKEKK</sequence>
<feature type="binding site" description="axial binding residue" evidence="14">
    <location>
        <position position="50"/>
    </location>
    <ligand>
        <name>heme</name>
        <dbReference type="ChEBI" id="CHEBI:30413"/>
        <label>1</label>
    </ligand>
    <ligandPart>
        <name>Fe</name>
        <dbReference type="ChEBI" id="CHEBI:18248"/>
    </ligandPart>
</feature>
<dbReference type="GO" id="GO:0019333">
    <property type="term" value="P:denitrification pathway"/>
    <property type="evidence" value="ECO:0007669"/>
    <property type="project" value="InterPro"/>
</dbReference>
<comment type="similarity">
    <text evidence="2">Belongs to the NapC/NirT/NrfH family.</text>
</comment>
<dbReference type="PANTHER" id="PTHR30333">
    <property type="entry name" value="CYTOCHROME C-TYPE PROTEIN"/>
    <property type="match status" value="1"/>
</dbReference>
<dbReference type="STRING" id="223786.SAMN05216234_10244"/>
<evidence type="ECO:0000256" key="12">
    <source>
        <dbReference type="PIRNR" id="PIRNR000013"/>
    </source>
</evidence>
<evidence type="ECO:0000256" key="14">
    <source>
        <dbReference type="PIRSR" id="PIRSR000013-2"/>
    </source>
</evidence>
<keyword evidence="7 12" id="KW-0479">Metal-binding</keyword>
<evidence type="ECO:0000313" key="18">
    <source>
        <dbReference type="Proteomes" id="UP000199227"/>
    </source>
</evidence>
<feature type="binding site" description="covalent" evidence="13">
    <location>
        <position position="128"/>
    </location>
    <ligand>
        <name>heme</name>
        <dbReference type="ChEBI" id="CHEBI:30413"/>
        <label>3</label>
    </ligand>
</feature>
<dbReference type="GO" id="GO:0009055">
    <property type="term" value="F:electron transfer activity"/>
    <property type="evidence" value="ECO:0007669"/>
    <property type="project" value="TreeGrafter"/>
</dbReference>
<feature type="binding site" description="axial binding residue" evidence="14">
    <location>
        <position position="78"/>
    </location>
    <ligand>
        <name>heme</name>
        <dbReference type="ChEBI" id="CHEBI:30413"/>
        <label>2</label>
    </ligand>
    <ligandPart>
        <name>Fe</name>
        <dbReference type="ChEBI" id="CHEBI:18248"/>
    </ligandPart>
</feature>
<feature type="binding site" description="covalent" evidence="13">
    <location>
        <position position="131"/>
    </location>
    <ligand>
        <name>heme</name>
        <dbReference type="ChEBI" id="CHEBI:30413"/>
        <label>3</label>
    </ligand>
</feature>
<keyword evidence="11 15" id="KW-0472">Membrane</keyword>
<feature type="binding site" description="covalent" evidence="13">
    <location>
        <position position="44"/>
    </location>
    <ligand>
        <name>heme</name>
        <dbReference type="ChEBI" id="CHEBI:30413"/>
        <label>1</label>
    </ligand>
</feature>
<evidence type="ECO:0000256" key="3">
    <source>
        <dbReference type="ARBA" id="ARBA00022448"/>
    </source>
</evidence>
<feature type="transmembrane region" description="Helical" evidence="15">
    <location>
        <begin position="12"/>
        <end position="35"/>
    </location>
</feature>
<evidence type="ECO:0000256" key="1">
    <source>
        <dbReference type="ARBA" id="ARBA00004162"/>
    </source>
</evidence>
<dbReference type="Pfam" id="PF03264">
    <property type="entry name" value="Cytochrom_NNT"/>
    <property type="match status" value="1"/>
</dbReference>
<dbReference type="InterPro" id="IPR005126">
    <property type="entry name" value="NapC/NirT_cyt_c_N"/>
</dbReference>
<feature type="binding site" description="axial binding residue" evidence="14">
    <location>
        <position position="132"/>
    </location>
    <ligand>
        <name>heme</name>
        <dbReference type="ChEBI" id="CHEBI:30413"/>
        <label>3</label>
    </ligand>
    <ligandPart>
        <name>Fe</name>
        <dbReference type="ChEBI" id="CHEBI:18248"/>
    </ligandPart>
</feature>
<dbReference type="InterPro" id="IPR024717">
    <property type="entry name" value="NapC/NirT/NrfH"/>
</dbReference>
<evidence type="ECO:0000313" key="17">
    <source>
        <dbReference type="EMBL" id="SFO92415.1"/>
    </source>
</evidence>
<evidence type="ECO:0000256" key="9">
    <source>
        <dbReference type="ARBA" id="ARBA00022989"/>
    </source>
</evidence>
<comment type="cofactor">
    <cofactor evidence="13">
        <name>heme</name>
        <dbReference type="ChEBI" id="CHEBI:30413"/>
    </cofactor>
    <text evidence="13">Binds 4 heme groups per subunit.</text>
</comment>
<dbReference type="GO" id="GO:0046872">
    <property type="term" value="F:metal ion binding"/>
    <property type="evidence" value="ECO:0007669"/>
    <property type="project" value="UniProtKB-KW"/>
</dbReference>
<keyword evidence="8 12" id="KW-0249">Electron transport</keyword>
<dbReference type="InterPro" id="IPR038266">
    <property type="entry name" value="NapC/NirT_cytc_sf"/>
</dbReference>
<dbReference type="PANTHER" id="PTHR30333:SF3">
    <property type="entry name" value="CYTOCHROME C-TYPE PROTEIN TORY"/>
    <property type="match status" value="1"/>
</dbReference>
<feature type="binding site" description="covalent" evidence="13">
    <location>
        <position position="47"/>
    </location>
    <ligand>
        <name>heme</name>
        <dbReference type="ChEBI" id="CHEBI:30413"/>
        <label>1</label>
    </ligand>
</feature>
<evidence type="ECO:0000256" key="7">
    <source>
        <dbReference type="ARBA" id="ARBA00022723"/>
    </source>
</evidence>
<dbReference type="Gene3D" id="1.10.3820.10">
    <property type="entry name" value="Di-heme elbow motif domain"/>
    <property type="match status" value="1"/>
</dbReference>
<dbReference type="OrthoDB" id="9782159at2"/>
<evidence type="ECO:0000256" key="5">
    <source>
        <dbReference type="ARBA" id="ARBA00022617"/>
    </source>
</evidence>
<dbReference type="GO" id="GO:0009061">
    <property type="term" value="P:anaerobic respiration"/>
    <property type="evidence" value="ECO:0007669"/>
    <property type="project" value="TreeGrafter"/>
</dbReference>
<feature type="binding site" description="covalent" evidence="13">
    <location>
        <position position="74"/>
    </location>
    <ligand>
        <name>heme</name>
        <dbReference type="ChEBI" id="CHEBI:30413"/>
        <label>2</label>
    </ligand>
</feature>
<feature type="binding site" description="covalent" evidence="13">
    <location>
        <position position="163"/>
    </location>
    <ligand>
        <name>heme</name>
        <dbReference type="ChEBI" id="CHEBI:30413"/>
        <label>4</label>
    </ligand>
</feature>
<comment type="subcellular location">
    <subcellularLocation>
        <location evidence="1">Cell membrane</location>
        <topology evidence="1">Single-pass membrane protein</topology>
    </subcellularLocation>
</comment>
<evidence type="ECO:0000256" key="15">
    <source>
        <dbReference type="SAM" id="Phobius"/>
    </source>
</evidence>
<feature type="domain" description="NapC/NirT cytochrome c N-terminal" evidence="16">
    <location>
        <begin position="9"/>
        <end position="171"/>
    </location>
</feature>
<dbReference type="PIRSF" id="PIRSF000013">
    <property type="entry name" value="4_hem_cytochrm_NapC"/>
    <property type="match status" value="1"/>
</dbReference>
<keyword evidence="6 15" id="KW-0812">Transmembrane</keyword>
<feature type="binding site" description="axial binding residue" evidence="14">
    <location>
        <position position="98"/>
    </location>
    <ligand>
        <name>heme</name>
        <dbReference type="ChEBI" id="CHEBI:30413"/>
        <label>1</label>
    </ligand>
    <ligandPart>
        <name>Fe</name>
        <dbReference type="ChEBI" id="CHEBI:18248"/>
    </ligandPart>
</feature>
<evidence type="ECO:0000259" key="16">
    <source>
        <dbReference type="Pfam" id="PF03264"/>
    </source>
</evidence>
<evidence type="ECO:0000256" key="6">
    <source>
        <dbReference type="ARBA" id="ARBA00022692"/>
    </source>
</evidence>
<feature type="binding site" description="covalent" evidence="13">
    <location>
        <position position="160"/>
    </location>
    <ligand>
        <name>heme</name>
        <dbReference type="ChEBI" id="CHEBI:30413"/>
        <label>4</label>
    </ligand>
</feature>